<dbReference type="InterPro" id="IPR023378">
    <property type="entry name" value="YheA/YmcA-like_dom_sf"/>
</dbReference>
<reference evidence="2" key="1">
    <citation type="submission" date="2020-10" db="EMBL/GenBank/DDBJ databases">
        <authorList>
            <person name="Gilroy R."/>
        </authorList>
    </citation>
    <scope>NUCLEOTIDE SEQUENCE</scope>
    <source>
        <strain evidence="2">14508</strain>
    </source>
</reference>
<dbReference type="SUPFAM" id="SSF158622">
    <property type="entry name" value="YheA/YmcA-like"/>
    <property type="match status" value="1"/>
</dbReference>
<evidence type="ECO:0000256" key="1">
    <source>
        <dbReference type="SAM" id="Coils"/>
    </source>
</evidence>
<feature type="coiled-coil region" evidence="1">
    <location>
        <begin position="27"/>
        <end position="54"/>
    </location>
</feature>
<dbReference type="Gene3D" id="1.20.1500.10">
    <property type="entry name" value="YheA/YmcA-like"/>
    <property type="match status" value="1"/>
</dbReference>
<dbReference type="EMBL" id="DVKI01000041">
    <property type="protein sequence ID" value="HIT16997.1"/>
    <property type="molecule type" value="Genomic_DNA"/>
</dbReference>
<reference evidence="2" key="2">
    <citation type="journal article" date="2021" name="PeerJ">
        <title>Extensive microbial diversity within the chicken gut microbiome revealed by metagenomics and culture.</title>
        <authorList>
            <person name="Gilroy R."/>
            <person name="Ravi A."/>
            <person name="Getino M."/>
            <person name="Pursley I."/>
            <person name="Horton D.L."/>
            <person name="Alikhan N.F."/>
            <person name="Baker D."/>
            <person name="Gharbi K."/>
            <person name="Hall N."/>
            <person name="Watson M."/>
            <person name="Adriaenssens E.M."/>
            <person name="Foster-Nyarko E."/>
            <person name="Jarju S."/>
            <person name="Secka A."/>
            <person name="Antonio M."/>
            <person name="Oren A."/>
            <person name="Chaudhuri R.R."/>
            <person name="La Ragione R."/>
            <person name="Hildebrand F."/>
            <person name="Pallen M.J."/>
        </authorList>
    </citation>
    <scope>NUCLEOTIDE SEQUENCE</scope>
    <source>
        <strain evidence="2">14508</strain>
    </source>
</reference>
<protein>
    <submittedName>
        <fullName evidence="2">YlbF family regulator</fullName>
    </submittedName>
</protein>
<proteinExistence type="predicted"/>
<sequence>MKQSAHNLNQKIKDLEEVKQYLFYKKVIEEDAEIQKLLAKIKQTQDQMQEALKQKQMSNYQNLKKELAQYRFIFEKHPLLQNYLQYKKDVEQILQEVISVLTWE</sequence>
<gene>
    <name evidence="2" type="ORF">IAD04_01280</name>
</gene>
<evidence type="ECO:0000313" key="2">
    <source>
        <dbReference type="EMBL" id="HIT16997.1"/>
    </source>
</evidence>
<evidence type="ECO:0000313" key="3">
    <source>
        <dbReference type="Proteomes" id="UP000886893"/>
    </source>
</evidence>
<dbReference type="Pfam" id="PF06133">
    <property type="entry name" value="Com_YlbF"/>
    <property type="match status" value="1"/>
</dbReference>
<keyword evidence="1" id="KW-0175">Coiled coil</keyword>
<dbReference type="Proteomes" id="UP000886893">
    <property type="component" value="Unassembled WGS sequence"/>
</dbReference>
<dbReference type="InterPro" id="IPR010368">
    <property type="entry name" value="Com_YlbF"/>
</dbReference>
<organism evidence="2 3">
    <name type="scientific">Candidatus Caccosoma faecigallinarum</name>
    <dbReference type="NCBI Taxonomy" id="2840720"/>
    <lineage>
        <taxon>Bacteria</taxon>
        <taxon>Bacillati</taxon>
        <taxon>Bacillota</taxon>
        <taxon>Bacillota incertae sedis</taxon>
        <taxon>Candidatus Caccosoma</taxon>
    </lineage>
</organism>
<dbReference type="AlphaFoldDB" id="A0A9D1G7L6"/>
<name>A0A9D1G7L6_9FIRM</name>
<accession>A0A9D1G7L6</accession>
<comment type="caution">
    <text evidence="2">The sequence shown here is derived from an EMBL/GenBank/DDBJ whole genome shotgun (WGS) entry which is preliminary data.</text>
</comment>